<dbReference type="InParanoid" id="A0A251TLA1"/>
<dbReference type="InterPro" id="IPR001650">
    <property type="entry name" value="Helicase_C-like"/>
</dbReference>
<dbReference type="Proteomes" id="UP000215914">
    <property type="component" value="Chromosome 10"/>
</dbReference>
<protein>
    <recommendedName>
        <fullName evidence="3">DNA 3'-5' helicase</fullName>
        <ecNumber evidence="3">5.6.2.4</ecNumber>
    </recommendedName>
</protein>
<feature type="domain" description="Helicase C-terminal" evidence="4">
    <location>
        <begin position="1"/>
        <end position="33"/>
    </location>
</feature>
<organism evidence="5 6">
    <name type="scientific">Helianthus annuus</name>
    <name type="common">Common sunflower</name>
    <dbReference type="NCBI Taxonomy" id="4232"/>
    <lineage>
        <taxon>Eukaryota</taxon>
        <taxon>Viridiplantae</taxon>
        <taxon>Streptophyta</taxon>
        <taxon>Embryophyta</taxon>
        <taxon>Tracheophyta</taxon>
        <taxon>Spermatophyta</taxon>
        <taxon>Magnoliopsida</taxon>
        <taxon>eudicotyledons</taxon>
        <taxon>Gunneridae</taxon>
        <taxon>Pentapetalae</taxon>
        <taxon>asterids</taxon>
        <taxon>campanulids</taxon>
        <taxon>Asterales</taxon>
        <taxon>Asteraceae</taxon>
        <taxon>Asteroideae</taxon>
        <taxon>Heliantheae alliance</taxon>
        <taxon>Heliantheae</taxon>
        <taxon>Helianthus</taxon>
    </lineage>
</organism>
<name>A0A251TLA1_HELAN</name>
<comment type="similarity">
    <text evidence="1">Belongs to the helicase family. RecQ subfamily.</text>
</comment>
<reference evidence="6" key="1">
    <citation type="journal article" date="2017" name="Nature">
        <title>The sunflower genome provides insights into oil metabolism, flowering and Asterid evolution.</title>
        <authorList>
            <person name="Badouin H."/>
            <person name="Gouzy J."/>
            <person name="Grassa C.J."/>
            <person name="Murat F."/>
            <person name="Staton S.E."/>
            <person name="Cottret L."/>
            <person name="Lelandais-Briere C."/>
            <person name="Owens G.L."/>
            <person name="Carrere S."/>
            <person name="Mayjonade B."/>
            <person name="Legrand L."/>
            <person name="Gill N."/>
            <person name="Kane N.C."/>
            <person name="Bowers J.E."/>
            <person name="Hubner S."/>
            <person name="Bellec A."/>
            <person name="Berard A."/>
            <person name="Berges H."/>
            <person name="Blanchet N."/>
            <person name="Boniface M.C."/>
            <person name="Brunel D."/>
            <person name="Catrice O."/>
            <person name="Chaidir N."/>
            <person name="Claudel C."/>
            <person name="Donnadieu C."/>
            <person name="Faraut T."/>
            <person name="Fievet G."/>
            <person name="Helmstetter N."/>
            <person name="King M."/>
            <person name="Knapp S.J."/>
            <person name="Lai Z."/>
            <person name="Le Paslier M.C."/>
            <person name="Lippi Y."/>
            <person name="Lorenzon L."/>
            <person name="Mandel J.R."/>
            <person name="Marage G."/>
            <person name="Marchand G."/>
            <person name="Marquand E."/>
            <person name="Bret-Mestries E."/>
            <person name="Morien E."/>
            <person name="Nambeesan S."/>
            <person name="Nguyen T."/>
            <person name="Pegot-Espagnet P."/>
            <person name="Pouilly N."/>
            <person name="Raftis F."/>
            <person name="Sallet E."/>
            <person name="Schiex T."/>
            <person name="Thomas J."/>
            <person name="Vandecasteele C."/>
            <person name="Vares D."/>
            <person name="Vear F."/>
            <person name="Vautrin S."/>
            <person name="Crespi M."/>
            <person name="Mangin B."/>
            <person name="Burke J.M."/>
            <person name="Salse J."/>
            <person name="Munos S."/>
            <person name="Vincourt P."/>
            <person name="Rieseberg L.H."/>
            <person name="Langlade N.B."/>
        </authorList>
    </citation>
    <scope>NUCLEOTIDE SEQUENCE [LARGE SCALE GENOMIC DNA]</scope>
    <source>
        <strain evidence="6">cv. SF193</strain>
    </source>
</reference>
<evidence type="ECO:0000313" key="6">
    <source>
        <dbReference type="Proteomes" id="UP000215914"/>
    </source>
</evidence>
<dbReference type="Pfam" id="PF00271">
    <property type="entry name" value="Helicase_C"/>
    <property type="match status" value="1"/>
</dbReference>
<dbReference type="EC" id="5.6.2.4" evidence="3"/>
<evidence type="ECO:0000256" key="3">
    <source>
        <dbReference type="ARBA" id="ARBA00034808"/>
    </source>
</evidence>
<dbReference type="Gene3D" id="3.40.50.300">
    <property type="entry name" value="P-loop containing nucleotide triphosphate hydrolases"/>
    <property type="match status" value="1"/>
</dbReference>
<evidence type="ECO:0000256" key="2">
    <source>
        <dbReference type="ARBA" id="ARBA00034617"/>
    </source>
</evidence>
<dbReference type="PANTHER" id="PTHR13710">
    <property type="entry name" value="DNA HELICASE RECQ FAMILY MEMBER"/>
    <property type="match status" value="1"/>
</dbReference>
<keyword evidence="5" id="KW-0547">Nucleotide-binding</keyword>
<keyword evidence="5" id="KW-0347">Helicase</keyword>
<dbReference type="STRING" id="4232.A0A251TLA1"/>
<keyword evidence="5" id="KW-0378">Hydrolase</keyword>
<dbReference type="AlphaFoldDB" id="A0A251TLA1"/>
<evidence type="ECO:0000313" key="5">
    <source>
        <dbReference type="EMBL" id="OTG11533.1"/>
    </source>
</evidence>
<sequence>MGLDKSNVGAVIHYSLPESLEEYVQEIGRAGRVSYCHLFFDDTTYFKLRSLMYR</sequence>
<proteinExistence type="inferred from homology"/>
<comment type="catalytic activity">
    <reaction evidence="2">
        <text>Couples ATP hydrolysis with the unwinding of duplex DNA by translocating in the 3'-5' direction.</text>
        <dbReference type="EC" id="5.6.2.4"/>
    </reaction>
</comment>
<dbReference type="GO" id="GO:0016787">
    <property type="term" value="F:hydrolase activity"/>
    <property type="evidence" value="ECO:0007669"/>
    <property type="project" value="UniProtKB-KW"/>
</dbReference>
<keyword evidence="6" id="KW-1185">Reference proteome</keyword>
<evidence type="ECO:0000256" key="1">
    <source>
        <dbReference type="ARBA" id="ARBA00005446"/>
    </source>
</evidence>
<keyword evidence="5" id="KW-0067">ATP-binding</keyword>
<dbReference type="EMBL" id="CM007899">
    <property type="protein sequence ID" value="OTG11533.1"/>
    <property type="molecule type" value="Genomic_DNA"/>
</dbReference>
<dbReference type="GO" id="GO:0043138">
    <property type="term" value="F:3'-5' DNA helicase activity"/>
    <property type="evidence" value="ECO:0007669"/>
    <property type="project" value="UniProtKB-EC"/>
</dbReference>
<gene>
    <name evidence="5" type="ORF">HannXRQ_Chr10g0299791</name>
</gene>
<dbReference type="SUPFAM" id="SSF52540">
    <property type="entry name" value="P-loop containing nucleoside triphosphate hydrolases"/>
    <property type="match status" value="1"/>
</dbReference>
<evidence type="ECO:0000259" key="4">
    <source>
        <dbReference type="Pfam" id="PF00271"/>
    </source>
</evidence>
<accession>A0A251TLA1</accession>
<dbReference type="PANTHER" id="PTHR13710:SF108">
    <property type="entry name" value="ATP-DEPENDENT DNA HELICASE Q4"/>
    <property type="match status" value="1"/>
</dbReference>
<dbReference type="InterPro" id="IPR027417">
    <property type="entry name" value="P-loop_NTPase"/>
</dbReference>